<feature type="compositionally biased region" description="Basic and acidic residues" evidence="1">
    <location>
        <begin position="35"/>
        <end position="44"/>
    </location>
</feature>
<feature type="region of interest" description="Disordered" evidence="1">
    <location>
        <begin position="30"/>
        <end position="51"/>
    </location>
</feature>
<organism evidence="2">
    <name type="scientific">Tetraselmis sp. GSL018</name>
    <dbReference type="NCBI Taxonomy" id="582737"/>
    <lineage>
        <taxon>Eukaryota</taxon>
        <taxon>Viridiplantae</taxon>
        <taxon>Chlorophyta</taxon>
        <taxon>core chlorophytes</taxon>
        <taxon>Chlorodendrophyceae</taxon>
        <taxon>Chlorodendrales</taxon>
        <taxon>Chlorodendraceae</taxon>
        <taxon>Tetraselmis</taxon>
    </lineage>
</organism>
<protein>
    <submittedName>
        <fullName evidence="2">Uncharacterized protein</fullName>
    </submittedName>
</protein>
<accession>A0A061SHC2</accession>
<gene>
    <name evidence="2" type="ORF">TSPGSL018_5654</name>
</gene>
<evidence type="ECO:0000313" key="2">
    <source>
        <dbReference type="EMBL" id="JAC82474.1"/>
    </source>
</evidence>
<evidence type="ECO:0000256" key="1">
    <source>
        <dbReference type="SAM" id="MobiDB-lite"/>
    </source>
</evidence>
<proteinExistence type="predicted"/>
<sequence length="51" mass="5691">PLLTDCNAAGHRHASLQEPENPLVRMTFLSGAPRDASKRAEQPHRRNAPYL</sequence>
<reference evidence="2" key="1">
    <citation type="submission" date="2014-05" db="EMBL/GenBank/DDBJ databases">
        <title>The transcriptome of the halophilic microalga Tetraselmis sp. GSL018 isolated from the Great Salt Lake, Utah.</title>
        <authorList>
            <person name="Jinkerson R.E."/>
            <person name="D'Adamo S."/>
            <person name="Posewitz M.C."/>
        </authorList>
    </citation>
    <scope>NUCLEOTIDE SEQUENCE</scope>
    <source>
        <strain evidence="2">GSL018</strain>
    </source>
</reference>
<name>A0A061SHC2_9CHLO</name>
<dbReference type="AlphaFoldDB" id="A0A061SHC2"/>
<feature type="non-terminal residue" evidence="2">
    <location>
        <position position="1"/>
    </location>
</feature>
<feature type="region of interest" description="Disordered" evidence="1">
    <location>
        <begin position="1"/>
        <end position="20"/>
    </location>
</feature>
<dbReference type="EMBL" id="GBEZ01002598">
    <property type="protein sequence ID" value="JAC82474.1"/>
    <property type="molecule type" value="Transcribed_RNA"/>
</dbReference>